<reference evidence="7" key="1">
    <citation type="submission" date="2018-02" db="EMBL/GenBank/DDBJ databases">
        <authorList>
            <person name="Vandana V."/>
            <person name="Siddaramappa S."/>
        </authorList>
    </citation>
    <scope>NUCLEOTIDE SEQUENCE</scope>
    <source>
        <strain evidence="7">B-3126</strain>
    </source>
</reference>
<evidence type="ECO:0000256" key="3">
    <source>
        <dbReference type="ARBA" id="ARBA00022989"/>
    </source>
</evidence>
<dbReference type="EMBL" id="MG891890">
    <property type="protein sequence ID" value="AWV55627.1"/>
    <property type="molecule type" value="Genomic_DNA"/>
</dbReference>
<proteinExistence type="predicted"/>
<keyword evidence="2 5" id="KW-0812">Transmembrane</keyword>
<dbReference type="InterPro" id="IPR050307">
    <property type="entry name" value="Sterol_Desaturase_Related"/>
</dbReference>
<accession>A0A2Z4EHW2</accession>
<keyword evidence="4 5" id="KW-0472">Membrane</keyword>
<dbReference type="GO" id="GO:0016491">
    <property type="term" value="F:oxidoreductase activity"/>
    <property type="evidence" value="ECO:0007669"/>
    <property type="project" value="InterPro"/>
</dbReference>
<dbReference type="GO" id="GO:0005506">
    <property type="term" value="F:iron ion binding"/>
    <property type="evidence" value="ECO:0007669"/>
    <property type="project" value="InterPro"/>
</dbReference>
<dbReference type="AlphaFoldDB" id="A0A2Z4EHW2"/>
<dbReference type="InterPro" id="IPR006694">
    <property type="entry name" value="Fatty_acid_hydroxylase"/>
</dbReference>
<dbReference type="GO" id="GO:0016020">
    <property type="term" value="C:membrane"/>
    <property type="evidence" value="ECO:0007669"/>
    <property type="project" value="UniProtKB-SubCell"/>
</dbReference>
<feature type="transmembrane region" description="Helical" evidence="5">
    <location>
        <begin position="53"/>
        <end position="72"/>
    </location>
</feature>
<evidence type="ECO:0000259" key="6">
    <source>
        <dbReference type="Pfam" id="PF04116"/>
    </source>
</evidence>
<dbReference type="Pfam" id="PF04116">
    <property type="entry name" value="FA_hydroxylase"/>
    <property type="match status" value="1"/>
</dbReference>
<feature type="transmembrane region" description="Helical" evidence="5">
    <location>
        <begin position="151"/>
        <end position="173"/>
    </location>
</feature>
<evidence type="ECO:0000313" key="8">
    <source>
        <dbReference type="EMBL" id="AWV55633.1"/>
    </source>
</evidence>
<dbReference type="EMBL" id="MG891891">
    <property type="protein sequence ID" value="AWV55633.1"/>
    <property type="molecule type" value="Genomic_DNA"/>
</dbReference>
<organism evidence="7">
    <name type="scientific">Sphingomonas echinoides</name>
    <dbReference type="NCBI Taxonomy" id="59803"/>
    <lineage>
        <taxon>Bacteria</taxon>
        <taxon>Pseudomonadati</taxon>
        <taxon>Pseudomonadota</taxon>
        <taxon>Alphaproteobacteria</taxon>
        <taxon>Sphingomonadales</taxon>
        <taxon>Sphingomonadaceae</taxon>
        <taxon>Sphingomonas</taxon>
    </lineage>
</organism>
<evidence type="ECO:0000256" key="5">
    <source>
        <dbReference type="SAM" id="Phobius"/>
    </source>
</evidence>
<reference evidence="7" key="2">
    <citation type="journal article" date="2020" name="Biologia">
        <title>Characterization of Heumann's pigmented and non-pigmented strains of [Pseudomonas] Sphingomonas echinoides.</title>
        <authorList>
            <person name="Viswanathan V."/>
            <person name="Thiyagarajan S."/>
            <person name="Erbe V."/>
            <person name="Raghunathan S."/>
            <person name="Rajendran V."/>
            <person name="Siddaramappa S."/>
        </authorList>
    </citation>
    <scope>NUCLEOTIDE SEQUENCE</scope>
    <source>
        <strain evidence="7">B-3126</strain>
        <strain evidence="8">B-3127</strain>
    </source>
</reference>
<dbReference type="GO" id="GO:0008610">
    <property type="term" value="P:lipid biosynthetic process"/>
    <property type="evidence" value="ECO:0007669"/>
    <property type="project" value="InterPro"/>
</dbReference>
<evidence type="ECO:0000256" key="4">
    <source>
        <dbReference type="ARBA" id="ARBA00023136"/>
    </source>
</evidence>
<comment type="subcellular location">
    <subcellularLocation>
        <location evidence="1">Membrane</location>
    </subcellularLocation>
</comment>
<evidence type="ECO:0000256" key="1">
    <source>
        <dbReference type="ARBA" id="ARBA00004370"/>
    </source>
</evidence>
<sequence>MIALAIVASALAMSAIVGVRYLLVSGVFAAATRARHPGLYDGLSPQIRREIGWSLASALIYGVPAGVLAWGWQEHGWTRIYRDVHAYPLWYLPLSVLLYLVAHDTWFYWTHRWMHLPRVFRIAHAVHHDSRPPTAWAAMAFHPIEAVTGAVIIPLLTLGIPIHIGALGLVLGIMTVMGVTNHMGWEIFPRFMWAGRLGGWVITASHHQRHHDLYRGNYGLYFRFWDRLCGTDKGVGDFARAHAQARRRRRRGDGAALLLVGGGRDD</sequence>
<evidence type="ECO:0000313" key="7">
    <source>
        <dbReference type="EMBL" id="AWV55627.1"/>
    </source>
</evidence>
<evidence type="ECO:0000256" key="2">
    <source>
        <dbReference type="ARBA" id="ARBA00022692"/>
    </source>
</evidence>
<dbReference type="PANTHER" id="PTHR11863">
    <property type="entry name" value="STEROL DESATURASE"/>
    <property type="match status" value="1"/>
</dbReference>
<feature type="transmembrane region" description="Helical" evidence="5">
    <location>
        <begin position="84"/>
        <end position="102"/>
    </location>
</feature>
<name>A0A2Z4EHW2_9SPHN</name>
<keyword evidence="3 5" id="KW-1133">Transmembrane helix</keyword>
<protein>
    <submittedName>
        <fullName evidence="7">Carotenoid 2,2'-beta-hydroxylase</fullName>
    </submittedName>
</protein>
<feature type="domain" description="Fatty acid hydroxylase" evidence="6">
    <location>
        <begin position="96"/>
        <end position="231"/>
    </location>
</feature>